<dbReference type="Proteomes" id="UP001482154">
    <property type="component" value="Unassembled WGS sequence"/>
</dbReference>
<comment type="caution">
    <text evidence="1">The sequence shown here is derived from an EMBL/GenBank/DDBJ whole genome shotgun (WGS) entry which is preliminary data.</text>
</comment>
<protein>
    <submittedName>
        <fullName evidence="1">Uncharacterized protein</fullName>
    </submittedName>
</protein>
<dbReference type="EMBL" id="JBBNIN010000010">
    <property type="protein sequence ID" value="MEQ2711106.1"/>
    <property type="molecule type" value="Genomic_DNA"/>
</dbReference>
<evidence type="ECO:0000313" key="2">
    <source>
        <dbReference type="Proteomes" id="UP001482154"/>
    </source>
</evidence>
<gene>
    <name evidence="1" type="ORF">AAAU51_07975</name>
</gene>
<accession>A0ABV1IV69</accession>
<sequence>MYVYQLTYRDEGNLLPIGYFGSWKKARNVMKKYRSTLPGFKEYPNYFILKKVKLDEDDYYFPEK</sequence>
<evidence type="ECO:0000313" key="1">
    <source>
        <dbReference type="EMBL" id="MEQ2711106.1"/>
    </source>
</evidence>
<dbReference type="RefSeq" id="WP_055196904.1">
    <property type="nucleotide sequence ID" value="NZ_JAOQJG010000003.1"/>
</dbReference>
<proteinExistence type="predicted"/>
<name>A0ABV1IV69_9FIRM</name>
<organism evidence="1 2">
    <name type="scientific">Anaerostipes amylophilus</name>
    <dbReference type="NCBI Taxonomy" id="2981779"/>
    <lineage>
        <taxon>Bacteria</taxon>
        <taxon>Bacillati</taxon>
        <taxon>Bacillota</taxon>
        <taxon>Clostridia</taxon>
        <taxon>Lachnospirales</taxon>
        <taxon>Lachnospiraceae</taxon>
        <taxon>Anaerostipes</taxon>
    </lineage>
</organism>
<reference evidence="1 2" key="1">
    <citation type="submission" date="2024-04" db="EMBL/GenBank/DDBJ databases">
        <title>Human intestinal bacterial collection.</title>
        <authorList>
            <person name="Pauvert C."/>
            <person name="Hitch T.C.A."/>
            <person name="Clavel T."/>
        </authorList>
    </citation>
    <scope>NUCLEOTIDE SEQUENCE [LARGE SCALE GENOMIC DNA]</scope>
    <source>
        <strain evidence="1 2">CLA-AA-H249</strain>
    </source>
</reference>
<keyword evidence="2" id="KW-1185">Reference proteome</keyword>